<evidence type="ECO:0000313" key="1">
    <source>
        <dbReference type="EMBL" id="JAE12231.1"/>
    </source>
</evidence>
<accession>A0A0A9FPK0</accession>
<dbReference type="AlphaFoldDB" id="A0A0A9FPK0"/>
<dbReference type="EMBL" id="GBRH01185665">
    <property type="protein sequence ID" value="JAE12231.1"/>
    <property type="molecule type" value="Transcribed_RNA"/>
</dbReference>
<protein>
    <submittedName>
        <fullName evidence="1">Uncharacterized protein</fullName>
    </submittedName>
</protein>
<organism evidence="1">
    <name type="scientific">Arundo donax</name>
    <name type="common">Giant reed</name>
    <name type="synonym">Donax arundinaceus</name>
    <dbReference type="NCBI Taxonomy" id="35708"/>
    <lineage>
        <taxon>Eukaryota</taxon>
        <taxon>Viridiplantae</taxon>
        <taxon>Streptophyta</taxon>
        <taxon>Embryophyta</taxon>
        <taxon>Tracheophyta</taxon>
        <taxon>Spermatophyta</taxon>
        <taxon>Magnoliopsida</taxon>
        <taxon>Liliopsida</taxon>
        <taxon>Poales</taxon>
        <taxon>Poaceae</taxon>
        <taxon>PACMAD clade</taxon>
        <taxon>Arundinoideae</taxon>
        <taxon>Arundineae</taxon>
        <taxon>Arundo</taxon>
    </lineage>
</organism>
<sequence length="64" mass="7272">MDKGFAPKETRGLSPLLTSFTASKMLLRTVGCRKICRINFVPLSIICQKGKFLRSSTFQRLYSE</sequence>
<reference evidence="1" key="1">
    <citation type="submission" date="2014-09" db="EMBL/GenBank/DDBJ databases">
        <authorList>
            <person name="Magalhaes I.L.F."/>
            <person name="Oliveira U."/>
            <person name="Santos F.R."/>
            <person name="Vidigal T.H.D.A."/>
            <person name="Brescovit A.D."/>
            <person name="Santos A.J."/>
        </authorList>
    </citation>
    <scope>NUCLEOTIDE SEQUENCE</scope>
    <source>
        <tissue evidence="1">Shoot tissue taken approximately 20 cm above the soil surface</tissue>
    </source>
</reference>
<reference evidence="1" key="2">
    <citation type="journal article" date="2015" name="Data Brief">
        <title>Shoot transcriptome of the giant reed, Arundo donax.</title>
        <authorList>
            <person name="Barrero R.A."/>
            <person name="Guerrero F.D."/>
            <person name="Moolhuijzen P."/>
            <person name="Goolsby J.A."/>
            <person name="Tidwell J."/>
            <person name="Bellgard S.E."/>
            <person name="Bellgard M.I."/>
        </authorList>
    </citation>
    <scope>NUCLEOTIDE SEQUENCE</scope>
    <source>
        <tissue evidence="1">Shoot tissue taken approximately 20 cm above the soil surface</tissue>
    </source>
</reference>
<name>A0A0A9FPK0_ARUDO</name>
<proteinExistence type="predicted"/>